<feature type="transmembrane region" description="Helical" evidence="1">
    <location>
        <begin position="38"/>
        <end position="61"/>
    </location>
</feature>
<evidence type="ECO:0000313" key="4">
    <source>
        <dbReference type="Proteomes" id="UP001222325"/>
    </source>
</evidence>
<dbReference type="Gene3D" id="3.40.50.1820">
    <property type="entry name" value="alpha/beta hydrolase"/>
    <property type="match status" value="1"/>
</dbReference>
<gene>
    <name evidence="3" type="ORF">B0H15DRAFT_847784</name>
</gene>
<dbReference type="PANTHER" id="PTHR37471:SF1">
    <property type="entry name" value="AB HYDROLASE-1 DOMAIN-CONTAINING PROTEIN"/>
    <property type="match status" value="1"/>
</dbReference>
<dbReference type="AlphaFoldDB" id="A0AAD6U520"/>
<evidence type="ECO:0000259" key="2">
    <source>
        <dbReference type="Pfam" id="PF12697"/>
    </source>
</evidence>
<reference evidence="3" key="1">
    <citation type="submission" date="2023-03" db="EMBL/GenBank/DDBJ databases">
        <title>Massive genome expansion in bonnet fungi (Mycena s.s.) driven by repeated elements and novel gene families across ecological guilds.</title>
        <authorList>
            <consortium name="Lawrence Berkeley National Laboratory"/>
            <person name="Harder C.B."/>
            <person name="Miyauchi S."/>
            <person name="Viragh M."/>
            <person name="Kuo A."/>
            <person name="Thoen E."/>
            <person name="Andreopoulos B."/>
            <person name="Lu D."/>
            <person name="Skrede I."/>
            <person name="Drula E."/>
            <person name="Henrissat B."/>
            <person name="Morin E."/>
            <person name="Kohler A."/>
            <person name="Barry K."/>
            <person name="LaButti K."/>
            <person name="Morin E."/>
            <person name="Salamov A."/>
            <person name="Lipzen A."/>
            <person name="Mereny Z."/>
            <person name="Hegedus B."/>
            <person name="Baldrian P."/>
            <person name="Stursova M."/>
            <person name="Weitz H."/>
            <person name="Taylor A."/>
            <person name="Grigoriev I.V."/>
            <person name="Nagy L.G."/>
            <person name="Martin F."/>
            <person name="Kauserud H."/>
        </authorList>
    </citation>
    <scope>NUCLEOTIDE SEQUENCE</scope>
    <source>
        <strain evidence="3">CBHHK173m</strain>
    </source>
</reference>
<comment type="caution">
    <text evidence="3">The sequence shown here is derived from an EMBL/GenBank/DDBJ whole genome shotgun (WGS) entry which is preliminary data.</text>
</comment>
<proteinExistence type="predicted"/>
<keyword evidence="1" id="KW-0472">Membrane</keyword>
<dbReference type="Proteomes" id="UP001222325">
    <property type="component" value="Unassembled WGS sequence"/>
</dbReference>
<dbReference type="InterPro" id="IPR000073">
    <property type="entry name" value="AB_hydrolase_1"/>
</dbReference>
<keyword evidence="4" id="KW-1185">Reference proteome</keyword>
<dbReference type="Pfam" id="PF12697">
    <property type="entry name" value="Abhydrolase_6"/>
    <property type="match status" value="1"/>
</dbReference>
<sequence length="513" mass="57756">MIGQSLPEYYFIRVCIAGLRLVGPASVAYLIACAATGTILVSPVLGIVAACEASFYGFFFLRSRRFNRPTPPMPPRLSRSARQELFEKCASQMTADYPSGWFLPFNSEIKRENARDWILWALFASTPEHASPEWEEEIDEYTSVVEKSLGRKLEPGRAHGVQSLRLSFDPIYALHRPLIWYMIVGLVDTLTSIFLLSLGFKHYAPRGSYFRAFPPRPLLALFTKSVATPHFSYWYRPSRAGSESKNPILFLHGIGIGLHPYVPLFRDILRTDPTQSLLLMEFLPVSFRITSPMPSRAETLAAINATLEDLSIPQVVLAAHSYGTFLAGHILTPPLDPEDPAHTLNSKVASLVLIDPIPFLLHLPAVAYNFLYRPPGLRRSNEWQLWYFASRDADVARVLGRCFFWEEGCVWRTDLERFSETGRRVAVVLGGGDQIVPSADVRAYLTDGAREWDCAGKGAERWMSRSGALEVLWFEGLDHATVFETKERRQLLMRALGVVPPRAANMYGAVERL</sequence>
<feature type="transmembrane region" description="Helical" evidence="1">
    <location>
        <begin position="12"/>
        <end position="32"/>
    </location>
</feature>
<name>A0AAD6U520_9AGAR</name>
<accession>A0AAD6U520</accession>
<organism evidence="3 4">
    <name type="scientific">Mycena belliarum</name>
    <dbReference type="NCBI Taxonomy" id="1033014"/>
    <lineage>
        <taxon>Eukaryota</taxon>
        <taxon>Fungi</taxon>
        <taxon>Dikarya</taxon>
        <taxon>Basidiomycota</taxon>
        <taxon>Agaricomycotina</taxon>
        <taxon>Agaricomycetes</taxon>
        <taxon>Agaricomycetidae</taxon>
        <taxon>Agaricales</taxon>
        <taxon>Marasmiineae</taxon>
        <taxon>Mycenaceae</taxon>
        <taxon>Mycena</taxon>
    </lineage>
</organism>
<dbReference type="InterPro" id="IPR029058">
    <property type="entry name" value="AB_hydrolase_fold"/>
</dbReference>
<protein>
    <recommendedName>
        <fullName evidence="2">AB hydrolase-1 domain-containing protein</fullName>
    </recommendedName>
</protein>
<feature type="domain" description="AB hydrolase-1" evidence="2">
    <location>
        <begin position="248"/>
        <end position="484"/>
    </location>
</feature>
<dbReference type="PANTHER" id="PTHR37471">
    <property type="entry name" value="UNNAMED PRODUCT"/>
    <property type="match status" value="1"/>
</dbReference>
<evidence type="ECO:0000256" key="1">
    <source>
        <dbReference type="SAM" id="Phobius"/>
    </source>
</evidence>
<evidence type="ECO:0000313" key="3">
    <source>
        <dbReference type="EMBL" id="KAJ7084839.1"/>
    </source>
</evidence>
<feature type="transmembrane region" description="Helical" evidence="1">
    <location>
        <begin position="178"/>
        <end position="198"/>
    </location>
</feature>
<dbReference type="EMBL" id="JARJCN010000036">
    <property type="protein sequence ID" value="KAJ7084839.1"/>
    <property type="molecule type" value="Genomic_DNA"/>
</dbReference>
<keyword evidence="1" id="KW-0812">Transmembrane</keyword>
<keyword evidence="1" id="KW-1133">Transmembrane helix</keyword>
<dbReference type="SUPFAM" id="SSF53474">
    <property type="entry name" value="alpha/beta-Hydrolases"/>
    <property type="match status" value="1"/>
</dbReference>